<gene>
    <name evidence="1" type="ORF">PS2015_192</name>
</gene>
<evidence type="ECO:0000313" key="1">
    <source>
        <dbReference type="EMBL" id="ALO44886.1"/>
    </source>
</evidence>
<dbReference type="EMBL" id="CP013189">
    <property type="protein sequence ID" value="ALO44886.1"/>
    <property type="molecule type" value="Genomic_DNA"/>
</dbReference>
<dbReference type="Proteomes" id="UP000065641">
    <property type="component" value="Chromosome"/>
</dbReference>
<dbReference type="KEGG" id="pspi:PS2015_192"/>
<sequence length="273" mass="30075">MSELGDRASEIDDLYKAEGIKLHPQSGLTELINGALELASSSNKTGQVAEGDILLGLHLERVHKALMLLRGHAKRQHYLRKLCTGDLRFMNRTPSPARNSLFELEVWRSLNELRAGAAELDEPDVMLRLPSMNVGVACKKIYSKANFSKTVSNAVKQIRANCPGLGIVAFSIEDLFPEGEGVGADTFDGAADFLSGQCHNFLAEHQDMFIKYFKGSDIVGALAVASTIVDIRIEKPRYSNMQQWLLWSAPELNENAQNAVSHLRKLIGQVKSA</sequence>
<evidence type="ECO:0000313" key="2">
    <source>
        <dbReference type="Proteomes" id="UP000065641"/>
    </source>
</evidence>
<organism evidence="1 2">
    <name type="scientific">Pseudohongiella spirulinae</name>
    <dbReference type="NCBI Taxonomy" id="1249552"/>
    <lineage>
        <taxon>Bacteria</taxon>
        <taxon>Pseudomonadati</taxon>
        <taxon>Pseudomonadota</taxon>
        <taxon>Gammaproteobacteria</taxon>
        <taxon>Pseudomonadales</taxon>
        <taxon>Pseudohongiellaceae</taxon>
        <taxon>Pseudohongiella</taxon>
    </lineage>
</organism>
<name>A0A0S2K988_9GAMM</name>
<proteinExistence type="predicted"/>
<dbReference type="AlphaFoldDB" id="A0A0S2K988"/>
<protein>
    <submittedName>
        <fullName evidence="1">Uncharacterized protein</fullName>
    </submittedName>
</protein>
<reference evidence="1 2" key="1">
    <citation type="submission" date="2015-11" db="EMBL/GenBank/DDBJ databases">
        <authorList>
            <person name="Zhang Y."/>
            <person name="Guo Z."/>
        </authorList>
    </citation>
    <scope>NUCLEOTIDE SEQUENCE [LARGE SCALE GENOMIC DNA]</scope>
    <source>
        <strain evidence="1 2">KCTC 32221</strain>
    </source>
</reference>
<dbReference type="STRING" id="1249552.PS2015_192"/>
<keyword evidence="2" id="KW-1185">Reference proteome</keyword>
<accession>A0A0S2K988</accession>